<reference evidence="1" key="1">
    <citation type="submission" date="2019-12" db="EMBL/GenBank/DDBJ databases">
        <title>Microbes associate with the intestines of laboratory mice.</title>
        <authorList>
            <person name="Navarre W."/>
            <person name="Wong E."/>
        </authorList>
    </citation>
    <scope>NUCLEOTIDE SEQUENCE</scope>
    <source>
        <strain evidence="1">NM79_F5</strain>
    </source>
</reference>
<gene>
    <name evidence="1" type="ORF">GKZ28_17765</name>
</gene>
<dbReference type="EMBL" id="WSRQ01000033">
    <property type="protein sequence ID" value="MVX65532.1"/>
    <property type="molecule type" value="Genomic_DNA"/>
</dbReference>
<sequence>MSLLGSIVKGAGAIAGKGLELGIKATGEIGGIIADCNGNYKLGESFRENSKVIGEVTYECTKMGGEFLGNGVDKAIDIGAKTGAEVAQLIAEEGGLDVEKSRKIGSAVGAGAVGLLTGEVIGGAITTVTALTGTASTGVAISSLHGVAASKATVAAIGGGALSAGGGGIAAGQAILNGIDIVSTVSASASAISADSKANKEKQLAGEFINVSEDDYTVLSGNTYD</sequence>
<dbReference type="RefSeq" id="WP_202117413.1">
    <property type="nucleotide sequence ID" value="NZ_WSRQ01000033.1"/>
</dbReference>
<accession>A0A964RPT4</accession>
<proteinExistence type="predicted"/>
<dbReference type="Proteomes" id="UP000656077">
    <property type="component" value="Unassembled WGS sequence"/>
</dbReference>
<comment type="caution">
    <text evidence="1">The sequence shown here is derived from an EMBL/GenBank/DDBJ whole genome shotgun (WGS) entry which is preliminary data.</text>
</comment>
<evidence type="ECO:0000313" key="1">
    <source>
        <dbReference type="EMBL" id="MVX65532.1"/>
    </source>
</evidence>
<name>A0A964RPT4_9CLOT</name>
<protein>
    <submittedName>
        <fullName evidence="1">Uncharacterized protein</fullName>
    </submittedName>
</protein>
<organism evidence="1 2">
    <name type="scientific">Clostridium chromiireducens</name>
    <dbReference type="NCBI Taxonomy" id="225345"/>
    <lineage>
        <taxon>Bacteria</taxon>
        <taxon>Bacillati</taxon>
        <taxon>Bacillota</taxon>
        <taxon>Clostridia</taxon>
        <taxon>Eubacteriales</taxon>
        <taxon>Clostridiaceae</taxon>
        <taxon>Clostridium</taxon>
    </lineage>
</organism>
<evidence type="ECO:0000313" key="2">
    <source>
        <dbReference type="Proteomes" id="UP000656077"/>
    </source>
</evidence>
<dbReference type="AlphaFoldDB" id="A0A964RPT4"/>